<keyword evidence="13" id="KW-1185">Reference proteome</keyword>
<dbReference type="InterPro" id="IPR007115">
    <property type="entry name" value="6-PTP_synth/QueD"/>
</dbReference>
<evidence type="ECO:0000256" key="11">
    <source>
        <dbReference type="PIRSR" id="PIRSR006113-2"/>
    </source>
</evidence>
<dbReference type="InterPro" id="IPR038418">
    <property type="entry name" value="6-PTP_synth/QueD_sf"/>
</dbReference>
<feature type="binding site" evidence="11">
    <location>
        <position position="28"/>
    </location>
    <ligand>
        <name>Zn(2+)</name>
        <dbReference type="ChEBI" id="CHEBI:29105"/>
    </ligand>
</feature>
<dbReference type="GO" id="GO:0008616">
    <property type="term" value="P:tRNA queuosine(34) biosynthetic process"/>
    <property type="evidence" value="ECO:0007669"/>
    <property type="project" value="UniProtKB-KW"/>
</dbReference>
<keyword evidence="4 9" id="KW-0479">Metal-binding</keyword>
<evidence type="ECO:0000256" key="3">
    <source>
        <dbReference type="ARBA" id="ARBA00018141"/>
    </source>
</evidence>
<comment type="pathway">
    <text evidence="1 9">Purine metabolism; 7-cyano-7-deazaguanine biosynthesis.</text>
</comment>
<evidence type="ECO:0000256" key="10">
    <source>
        <dbReference type="PIRSR" id="PIRSR006113-1"/>
    </source>
</evidence>
<organism evidence="12 13">
    <name type="scientific">Acidiluteibacter ferrifornacis</name>
    <dbReference type="NCBI Taxonomy" id="2692424"/>
    <lineage>
        <taxon>Bacteria</taxon>
        <taxon>Pseudomonadati</taxon>
        <taxon>Bacteroidota</taxon>
        <taxon>Flavobacteriia</taxon>
        <taxon>Flavobacteriales</taxon>
        <taxon>Cryomorphaceae</taxon>
        <taxon>Acidiluteibacter</taxon>
    </lineage>
</organism>
<feature type="binding site" evidence="11">
    <location>
        <position position="13"/>
    </location>
    <ligand>
        <name>Zn(2+)</name>
        <dbReference type="ChEBI" id="CHEBI:29105"/>
    </ligand>
</feature>
<evidence type="ECO:0000256" key="2">
    <source>
        <dbReference type="ARBA" id="ARBA00008900"/>
    </source>
</evidence>
<proteinExistence type="inferred from homology"/>
<comment type="caution">
    <text evidence="12">The sequence shown here is derived from an EMBL/GenBank/DDBJ whole genome shotgun (WGS) entry which is preliminary data.</text>
</comment>
<dbReference type="UniPathway" id="UPA00391"/>
<dbReference type="PANTHER" id="PTHR12589">
    <property type="entry name" value="PYRUVOYL TETRAHYDROBIOPTERIN SYNTHASE"/>
    <property type="match status" value="1"/>
</dbReference>
<evidence type="ECO:0000313" key="13">
    <source>
        <dbReference type="Proteomes" id="UP000470771"/>
    </source>
</evidence>
<feature type="binding site" evidence="11">
    <location>
        <position position="30"/>
    </location>
    <ligand>
        <name>Zn(2+)</name>
        <dbReference type="ChEBI" id="CHEBI:29105"/>
    </ligand>
</feature>
<evidence type="ECO:0000256" key="1">
    <source>
        <dbReference type="ARBA" id="ARBA00005061"/>
    </source>
</evidence>
<protein>
    <recommendedName>
        <fullName evidence="3 9">6-carboxy-5,6,7,8-tetrahydropterin synthase</fullName>
        <ecNumber evidence="9">4.-.-.-</ecNumber>
    </recommendedName>
</protein>
<comment type="cofactor">
    <cofactor evidence="9 11">
        <name>Zn(2+)</name>
        <dbReference type="ChEBI" id="CHEBI:29105"/>
    </cofactor>
    <text evidence="9 11">Binds 1 zinc ion per subunit.</text>
</comment>
<dbReference type="EMBL" id="WWNE01000012">
    <property type="protein sequence ID" value="NBG67102.1"/>
    <property type="molecule type" value="Genomic_DNA"/>
</dbReference>
<dbReference type="GO" id="GO:0070497">
    <property type="term" value="F:6-carboxytetrahydropterin synthase activity"/>
    <property type="evidence" value="ECO:0007669"/>
    <property type="project" value="UniProtKB-EC"/>
</dbReference>
<keyword evidence="6 9" id="KW-0862">Zinc</keyword>
<dbReference type="EC" id="4.-.-.-" evidence="9"/>
<dbReference type="GO" id="GO:0046872">
    <property type="term" value="F:metal ion binding"/>
    <property type="evidence" value="ECO:0007669"/>
    <property type="project" value="UniProtKB-KW"/>
</dbReference>
<dbReference type="SUPFAM" id="SSF55620">
    <property type="entry name" value="Tetrahydrobiopterin biosynthesis enzymes-like"/>
    <property type="match status" value="1"/>
</dbReference>
<evidence type="ECO:0000256" key="8">
    <source>
        <dbReference type="ARBA" id="ARBA00048807"/>
    </source>
</evidence>
<dbReference type="Pfam" id="PF01242">
    <property type="entry name" value="PTPS"/>
    <property type="match status" value="1"/>
</dbReference>
<keyword evidence="7 9" id="KW-0456">Lyase</keyword>
<feature type="active site" description="Charge relay system" evidence="10">
    <location>
        <position position="107"/>
    </location>
</feature>
<comment type="catalytic activity">
    <reaction evidence="8 9">
        <text>7,8-dihydroneopterin 3'-triphosphate + H2O = 6-carboxy-5,6,7,8-tetrahydropterin + triphosphate + acetaldehyde + 2 H(+)</text>
        <dbReference type="Rhea" id="RHEA:27966"/>
        <dbReference type="ChEBI" id="CHEBI:15343"/>
        <dbReference type="ChEBI" id="CHEBI:15377"/>
        <dbReference type="ChEBI" id="CHEBI:15378"/>
        <dbReference type="ChEBI" id="CHEBI:18036"/>
        <dbReference type="ChEBI" id="CHEBI:58462"/>
        <dbReference type="ChEBI" id="CHEBI:61032"/>
        <dbReference type="EC" id="4.1.2.50"/>
    </reaction>
</comment>
<gene>
    <name evidence="12" type="primary">queD</name>
    <name evidence="12" type="ORF">GQN54_13315</name>
</gene>
<dbReference type="RefSeq" id="WP_160634050.1">
    <property type="nucleotide sequence ID" value="NZ_WWNE01000012.1"/>
</dbReference>
<dbReference type="NCBIfam" id="TIGR03367">
    <property type="entry name" value="queuosine_QueD"/>
    <property type="match status" value="1"/>
</dbReference>
<keyword evidence="5 9" id="KW-0671">Queuosine biosynthesis</keyword>
<evidence type="ECO:0000313" key="12">
    <source>
        <dbReference type="EMBL" id="NBG67102.1"/>
    </source>
</evidence>
<dbReference type="AlphaFoldDB" id="A0A6N9NMJ1"/>
<evidence type="ECO:0000256" key="6">
    <source>
        <dbReference type="ARBA" id="ARBA00022833"/>
    </source>
</evidence>
<dbReference type="PIRSF" id="PIRSF006113">
    <property type="entry name" value="PTP_synth"/>
    <property type="match status" value="1"/>
</dbReference>
<name>A0A6N9NMJ1_9FLAO</name>
<evidence type="ECO:0000256" key="7">
    <source>
        <dbReference type="ARBA" id="ARBA00023239"/>
    </source>
</evidence>
<dbReference type="Gene3D" id="3.30.479.10">
    <property type="entry name" value="6-pyruvoyl tetrahydropterin synthase/QueD"/>
    <property type="match status" value="1"/>
</dbReference>
<evidence type="ECO:0000256" key="4">
    <source>
        <dbReference type="ARBA" id="ARBA00022723"/>
    </source>
</evidence>
<reference evidence="12 13" key="1">
    <citation type="submission" date="2019-12" db="EMBL/GenBank/DDBJ databases">
        <authorList>
            <person name="Zhao J."/>
        </authorList>
    </citation>
    <scope>NUCLEOTIDE SEQUENCE [LARGE SCALE GENOMIC DNA]</scope>
    <source>
        <strain evidence="12 13">S-15</strain>
    </source>
</reference>
<feature type="active site" description="Proton acceptor" evidence="10">
    <location>
        <position position="24"/>
    </location>
</feature>
<feature type="active site" description="Charge relay system" evidence="10">
    <location>
        <position position="68"/>
    </location>
</feature>
<evidence type="ECO:0000256" key="5">
    <source>
        <dbReference type="ARBA" id="ARBA00022785"/>
    </source>
</evidence>
<evidence type="ECO:0000256" key="9">
    <source>
        <dbReference type="PIRNR" id="PIRNR006113"/>
    </source>
</evidence>
<dbReference type="Proteomes" id="UP000470771">
    <property type="component" value="Unassembled WGS sequence"/>
</dbReference>
<dbReference type="FunFam" id="3.30.479.10:FF:000001">
    <property type="entry name" value="6-carboxy-5,6,7,8-tetrahydropterin synthase"/>
    <property type="match status" value="1"/>
</dbReference>
<sequence length="118" mass="13387">MKIFKSFTFDSAHFLPNVPEGHKCKNMHGHTYLLKVIVEGDLKEHLNWVMDFTDLKKAVDPVVKALDHKVLNEINGLENPTCEGLAVWIWNKIKPNLPELATIELNETPTSGVIYSGY</sequence>
<dbReference type="PANTHER" id="PTHR12589:SF7">
    <property type="entry name" value="6-PYRUVOYL TETRAHYDROBIOPTERIN SYNTHASE"/>
    <property type="match status" value="1"/>
</dbReference>
<accession>A0A6N9NMJ1</accession>
<comment type="similarity">
    <text evidence="2 9">Belongs to the PTPS family. QueD subfamily.</text>
</comment>